<dbReference type="EMBL" id="MQVM01000009">
    <property type="protein sequence ID" value="ONH74654.1"/>
    <property type="molecule type" value="Genomic_DNA"/>
</dbReference>
<accession>A0A099NY73</accession>
<reference evidence="14" key="1">
    <citation type="journal article" date="2014" name="Microb. Cell Fact.">
        <title>Exploiting Issatchenkia orientalis SD108 for succinic acid production.</title>
        <authorList>
            <person name="Xiao H."/>
            <person name="Shao Z."/>
            <person name="Jiang Y."/>
            <person name="Dole S."/>
            <person name="Zhao H."/>
        </authorList>
    </citation>
    <scope>NUCLEOTIDE SEQUENCE [LARGE SCALE GENOMIC DNA]</scope>
    <source>
        <strain evidence="14">SD108</strain>
    </source>
</reference>
<evidence type="ECO:0000313" key="17">
    <source>
        <dbReference type="Proteomes" id="UP000249293"/>
    </source>
</evidence>
<evidence type="ECO:0000313" key="12">
    <source>
        <dbReference type="EMBL" id="ONH74654.1"/>
    </source>
</evidence>
<reference evidence="13 16" key="5">
    <citation type="submission" date="2017-05" db="EMBL/GenBank/DDBJ databases">
        <title>The Genome Sequence of Candida krusei Ckrusei653.</title>
        <authorList>
            <person name="Cuomo C."/>
            <person name="Forche A."/>
            <person name="Young S."/>
            <person name="Abouelleil A."/>
            <person name="Cao P."/>
            <person name="Chapman S."/>
            <person name="Cusick C."/>
            <person name="Shea T."/>
            <person name="Nusbaum C."/>
            <person name="Birren B."/>
        </authorList>
    </citation>
    <scope>NUCLEOTIDE SEQUENCE [LARGE SCALE GENOMIC DNA]</scope>
    <source>
        <strain evidence="13 16">Ckrusei653</strain>
    </source>
</reference>
<evidence type="ECO:0000313" key="16">
    <source>
        <dbReference type="Proteomes" id="UP000195871"/>
    </source>
</evidence>
<evidence type="ECO:0000256" key="3">
    <source>
        <dbReference type="ARBA" id="ARBA00022692"/>
    </source>
</evidence>
<feature type="transmembrane region" description="Helical" evidence="9">
    <location>
        <begin position="194"/>
        <end position="216"/>
    </location>
</feature>
<dbReference type="GO" id="GO:0005886">
    <property type="term" value="C:plasma membrane"/>
    <property type="evidence" value="ECO:0007669"/>
    <property type="project" value="UniProtKB-SubCell"/>
</dbReference>
<evidence type="ECO:0000313" key="13">
    <source>
        <dbReference type="EMBL" id="OUT22626.1"/>
    </source>
</evidence>
<evidence type="ECO:0000256" key="7">
    <source>
        <dbReference type="ARBA" id="ARBA00037472"/>
    </source>
</evidence>
<dbReference type="VEuPathDB" id="FungiDB:C5L36_0D03920"/>
<dbReference type="Proteomes" id="UP000029867">
    <property type="component" value="Unassembled WGS sequence"/>
</dbReference>
<dbReference type="Proteomes" id="UP000249293">
    <property type="component" value="Chromosome 4"/>
</dbReference>
<reference evidence="10 17" key="6">
    <citation type="submission" date="2018-06" db="EMBL/GenBank/DDBJ databases">
        <title>Population genomics shows no distinction between pathogenic Candida krusei and environmental Pichia kudriavzevii: One species, four names.</title>
        <authorList>
            <person name="Douglass A.P."/>
            <person name="Offei B."/>
            <person name="Braun-Galleani S."/>
            <person name="Coughlan A.Y."/>
            <person name="Martos A."/>
            <person name="Ortiz-Merino R.A."/>
            <person name="Byrne K.P."/>
            <person name="Wolfe K.H."/>
        </authorList>
    </citation>
    <scope>NUCLEOTIDE SEQUENCE [LARGE SCALE GENOMIC DNA]</scope>
    <source>
        <strain evidence="10 17">CBS573</strain>
    </source>
</reference>
<keyword evidence="5" id="KW-0445">Lipid transport</keyword>
<reference evidence="12" key="4">
    <citation type="submission" date="2017-01" db="EMBL/GenBank/DDBJ databases">
        <authorList>
            <person name="Mah S.A."/>
            <person name="Swanson W.J."/>
            <person name="Moy G.W."/>
            <person name="Vacquier V.D."/>
        </authorList>
    </citation>
    <scope>NUCLEOTIDE SEQUENCE [LARGE SCALE GENOMIC DNA]</scope>
    <source>
        <strain evidence="12">129</strain>
    </source>
</reference>
<feature type="transmembrane region" description="Helical" evidence="9">
    <location>
        <begin position="133"/>
        <end position="153"/>
    </location>
</feature>
<evidence type="ECO:0000313" key="14">
    <source>
        <dbReference type="Proteomes" id="UP000029867"/>
    </source>
</evidence>
<dbReference type="PANTHER" id="PTHR31465">
    <property type="entry name" value="PROTEIN RTA1-RELATED"/>
    <property type="match status" value="1"/>
</dbReference>
<dbReference type="EMBL" id="JQFK01000052">
    <property type="protein sequence ID" value="KGK36826.1"/>
    <property type="molecule type" value="Genomic_DNA"/>
</dbReference>
<sequence>MDKILSYTEHIPAGYVTRARHLTETLQLSVAVPTTITEPYASITSVISSAAAYQSSVYNALSAASNLASSTSLFNEVVAAQATINYYEILREAVTETNAASRASLMTRAAEASEVMFKVVNEYPFYGGNFPSLGGNIALLVVFAVFLSMQVFSGIFFHQYWFLVCWTAGLILEVIGYAGRIWSSQNITNLSAYIMQSVCITVAPCFLMAGIYYIIAQITLIYGEEYSLMKPMRYSQIFIVCDIISIFTQGAGGGMASVQSLQDTGRYIMIGGLAFQVLTMLIFQFLWYHLLFNIYKAYKESGENVFNPEFDFVRRRKLHIPFIIGVSFVVLLIFIRSVYRLAEISEGWSSKATTDEIYFMILEGLMVSLASCVISVLSPGLAYGRGAHLQMTRRKKNEEEFDMDDSFRKRDEL</sequence>
<dbReference type="Proteomes" id="UP000195871">
    <property type="component" value="Unassembled WGS sequence"/>
</dbReference>
<organism evidence="11 14">
    <name type="scientific">Pichia kudriavzevii</name>
    <name type="common">Yeast</name>
    <name type="synonym">Issatchenkia orientalis</name>
    <dbReference type="NCBI Taxonomy" id="4909"/>
    <lineage>
        <taxon>Eukaryota</taxon>
        <taxon>Fungi</taxon>
        <taxon>Dikarya</taxon>
        <taxon>Ascomycota</taxon>
        <taxon>Saccharomycotina</taxon>
        <taxon>Pichiomycetes</taxon>
        <taxon>Pichiales</taxon>
        <taxon>Pichiaceae</taxon>
        <taxon>Pichia</taxon>
    </lineage>
</organism>
<comment type="similarity">
    <text evidence="2">Belongs to the lipid-translocating exporter (LTE) (TC 9.A.26.1) family.</text>
</comment>
<dbReference type="PANTHER" id="PTHR31465:SF9">
    <property type="entry name" value="SPHINGOID LONG-CHAIN BASE TRANSPORTER RSB1"/>
    <property type="match status" value="1"/>
</dbReference>
<dbReference type="GO" id="GO:0006869">
    <property type="term" value="P:lipid transport"/>
    <property type="evidence" value="ECO:0007669"/>
    <property type="project" value="UniProtKB-KW"/>
</dbReference>
<dbReference type="AlphaFoldDB" id="A0A099NY73"/>
<evidence type="ECO:0000313" key="11">
    <source>
        <dbReference type="EMBL" id="KGK36826.1"/>
    </source>
</evidence>
<keyword evidence="17" id="KW-1185">Reference proteome</keyword>
<dbReference type="OrthoDB" id="3358017at2759"/>
<evidence type="ECO:0000313" key="15">
    <source>
        <dbReference type="Proteomes" id="UP000189274"/>
    </source>
</evidence>
<feature type="transmembrane region" description="Helical" evidence="9">
    <location>
        <begin position="268"/>
        <end position="291"/>
    </location>
</feature>
<evidence type="ECO:0000256" key="2">
    <source>
        <dbReference type="ARBA" id="ARBA00009969"/>
    </source>
</evidence>
<evidence type="ECO:0000256" key="5">
    <source>
        <dbReference type="ARBA" id="ARBA00023055"/>
    </source>
</evidence>
<evidence type="ECO:0000313" key="10">
    <source>
        <dbReference type="EMBL" id="AWU77660.1"/>
    </source>
</evidence>
<keyword evidence="3 9" id="KW-0812">Transmembrane</keyword>
<keyword evidence="6 9" id="KW-0472">Membrane</keyword>
<feature type="transmembrane region" description="Helical" evidence="9">
    <location>
        <begin position="237"/>
        <end position="256"/>
    </location>
</feature>
<dbReference type="InterPro" id="IPR007568">
    <property type="entry name" value="RTA1"/>
</dbReference>
<dbReference type="EMBL" id="CP028776">
    <property type="protein sequence ID" value="AWU77660.1"/>
    <property type="molecule type" value="Genomic_DNA"/>
</dbReference>
<dbReference type="eggNOG" id="ENOG502QU4U">
    <property type="taxonomic scope" value="Eukaryota"/>
</dbReference>
<keyword evidence="4 9" id="KW-1133">Transmembrane helix</keyword>
<evidence type="ECO:0000256" key="4">
    <source>
        <dbReference type="ARBA" id="ARBA00022989"/>
    </source>
</evidence>
<proteinExistence type="inferred from homology"/>
<dbReference type="Pfam" id="PF04479">
    <property type="entry name" value="RTA1"/>
    <property type="match status" value="1"/>
</dbReference>
<comment type="function">
    <text evidence="7">Catalyzes the ATP-dependent translocation of sphingoid long-chain bases (LCBs) from the cytoplasmic site toward the extracytoplasmic side of the membrane (flip-flop). Involved in the establishment of the functional lipid asymmetry of the plasma membrane. Regulates intracellular levels of LCBs, sphingolipid precursors that are growth inhibitory at increased levels.</text>
</comment>
<gene>
    <name evidence="12" type="ORF">BOH78_2385</name>
    <name evidence="10" type="ORF">C5L36_0D03920</name>
    <name evidence="13" type="ORF">CAS74_002370</name>
    <name evidence="11" type="ORF">JL09_g4033</name>
</gene>
<dbReference type="Proteomes" id="UP000189274">
    <property type="component" value="Unassembled WGS sequence"/>
</dbReference>
<comment type="subcellular location">
    <subcellularLocation>
        <location evidence="1">Cell membrane</location>
        <topology evidence="1">Multi-pass membrane protein</topology>
    </subcellularLocation>
</comment>
<reference evidence="15" key="3">
    <citation type="journal article" date="2017" name="Genome Announc.">
        <title>Genome sequences of Cyberlindnera fabianii 65, Pichia kudriavzevii 129, and Saccharomyces cerevisiae 131 isolated from fermented masau fruits in Zimbabwe.</title>
        <authorList>
            <person name="van Rijswijck I.M.H."/>
            <person name="Derks M.F.L."/>
            <person name="Abee T."/>
            <person name="de Ridder D."/>
            <person name="Smid E.J."/>
        </authorList>
    </citation>
    <scope>NUCLEOTIDE SEQUENCE [LARGE SCALE GENOMIC DNA]</scope>
    <source>
        <strain evidence="15">129</strain>
    </source>
</reference>
<name>A0A099NY73_PICKU</name>
<evidence type="ECO:0000256" key="9">
    <source>
        <dbReference type="SAM" id="Phobius"/>
    </source>
</evidence>
<reference evidence="11" key="2">
    <citation type="submission" date="2014-08" db="EMBL/GenBank/DDBJ databases">
        <title>Exploiting Issatchenkia orientalis SD108 for Succinic Acid Production.</title>
        <authorList>
            <person name="Xiao H."/>
            <person name="Shao Z."/>
            <person name="Jiang Y."/>
            <person name="Dole S."/>
            <person name="Zhao H."/>
        </authorList>
    </citation>
    <scope>NUCLEOTIDE SEQUENCE [LARGE SCALE GENOMIC DNA]</scope>
    <source>
        <strain evidence="11">SD108</strain>
    </source>
</reference>
<keyword evidence="5" id="KW-0813">Transport</keyword>
<protein>
    <recommendedName>
        <fullName evidence="8">Sphingoid long-chain base transporter RSB1</fullName>
    </recommendedName>
</protein>
<dbReference type="HOGENOM" id="CLU_033465_6_3_1"/>
<evidence type="ECO:0000256" key="1">
    <source>
        <dbReference type="ARBA" id="ARBA00004651"/>
    </source>
</evidence>
<dbReference type="EMBL" id="NHMM01000003">
    <property type="protein sequence ID" value="OUT22626.1"/>
    <property type="molecule type" value="Genomic_DNA"/>
</dbReference>
<feature type="transmembrane region" description="Helical" evidence="9">
    <location>
        <begin position="359"/>
        <end position="384"/>
    </location>
</feature>
<evidence type="ECO:0000256" key="6">
    <source>
        <dbReference type="ARBA" id="ARBA00023136"/>
    </source>
</evidence>
<evidence type="ECO:0000256" key="8">
    <source>
        <dbReference type="ARBA" id="ARBA00041117"/>
    </source>
</evidence>
<feature type="transmembrane region" description="Helical" evidence="9">
    <location>
        <begin position="160"/>
        <end position="182"/>
    </location>
</feature>
<dbReference type="GO" id="GO:0000324">
    <property type="term" value="C:fungal-type vacuole"/>
    <property type="evidence" value="ECO:0007669"/>
    <property type="project" value="TreeGrafter"/>
</dbReference>
<feature type="transmembrane region" description="Helical" evidence="9">
    <location>
        <begin position="318"/>
        <end position="339"/>
    </location>
</feature>